<name>A0A2L0ETX1_SORCE</name>
<evidence type="ECO:0000256" key="2">
    <source>
        <dbReference type="ARBA" id="ARBA00004728"/>
    </source>
</evidence>
<keyword evidence="9" id="KW-0443">Lipid metabolism</keyword>
<protein>
    <recommendedName>
        <fullName evidence="6 9">1-acyl-sn-glycerol-3-phosphate acyltransferase</fullName>
        <ecNumber evidence="5 9">2.3.1.51</ecNumber>
    </recommendedName>
</protein>
<comment type="catalytic activity">
    <reaction evidence="1 9">
        <text>a 1-acyl-sn-glycero-3-phosphate + an acyl-CoA = a 1,2-diacyl-sn-glycero-3-phosphate + CoA</text>
        <dbReference type="Rhea" id="RHEA:19709"/>
        <dbReference type="ChEBI" id="CHEBI:57287"/>
        <dbReference type="ChEBI" id="CHEBI:57970"/>
        <dbReference type="ChEBI" id="CHEBI:58342"/>
        <dbReference type="ChEBI" id="CHEBI:58608"/>
        <dbReference type="EC" id="2.3.1.51"/>
    </reaction>
</comment>
<dbReference type="RefSeq" id="WP_104987335.1">
    <property type="nucleotide sequence ID" value="NZ_CP012673.1"/>
</dbReference>
<dbReference type="GO" id="GO:0003841">
    <property type="term" value="F:1-acylglycerol-3-phosphate O-acyltransferase activity"/>
    <property type="evidence" value="ECO:0007669"/>
    <property type="project" value="UniProtKB-UniRule"/>
</dbReference>
<evidence type="ECO:0000313" key="11">
    <source>
        <dbReference type="EMBL" id="AUX42740.1"/>
    </source>
</evidence>
<dbReference type="CDD" id="cd07989">
    <property type="entry name" value="LPLAT_AGPAT-like"/>
    <property type="match status" value="1"/>
</dbReference>
<organism evidence="11 12">
    <name type="scientific">Sorangium cellulosum</name>
    <name type="common">Polyangium cellulosum</name>
    <dbReference type="NCBI Taxonomy" id="56"/>
    <lineage>
        <taxon>Bacteria</taxon>
        <taxon>Pseudomonadati</taxon>
        <taxon>Myxococcota</taxon>
        <taxon>Polyangia</taxon>
        <taxon>Polyangiales</taxon>
        <taxon>Polyangiaceae</taxon>
        <taxon>Sorangium</taxon>
    </lineage>
</organism>
<dbReference type="UniPathway" id="UPA00557">
    <property type="reaction ID" value="UER00613"/>
</dbReference>
<dbReference type="AlphaFoldDB" id="A0A2L0ETX1"/>
<dbReference type="GO" id="GO:0006654">
    <property type="term" value="P:phosphatidic acid biosynthetic process"/>
    <property type="evidence" value="ECO:0007669"/>
    <property type="project" value="TreeGrafter"/>
</dbReference>
<dbReference type="GO" id="GO:0016024">
    <property type="term" value="P:CDP-diacylglycerol biosynthetic process"/>
    <property type="evidence" value="ECO:0007669"/>
    <property type="project" value="UniProtKB-UniPathway"/>
</dbReference>
<proteinExistence type="inferred from homology"/>
<comment type="pathway">
    <text evidence="3">Lipid metabolism.</text>
</comment>
<dbReference type="PANTHER" id="PTHR10434">
    <property type="entry name" value="1-ACYL-SN-GLYCEROL-3-PHOSPHATE ACYLTRANSFERASE"/>
    <property type="match status" value="1"/>
</dbReference>
<evidence type="ECO:0000256" key="6">
    <source>
        <dbReference type="ARBA" id="ARBA00016139"/>
    </source>
</evidence>
<dbReference type="EMBL" id="CP012673">
    <property type="protein sequence ID" value="AUX42740.1"/>
    <property type="molecule type" value="Genomic_DNA"/>
</dbReference>
<sequence length="251" mass="27495">MSLHTTCMGIFDTLRICFPTVVDAVRGRVTLERCDERLDWWARKVLEDADVDLVVRGREHAAGTRPFVVMSNHQSLFDIPVVFRAIPGRLRMVAKTELFKLPVFGQAMKAAGFIRIDRSDRVQATASLQVGAAMLQNGTRVWIAPEGTRSKTGALLPFKSGGFRMAIETNTPILPVAIDGTRHVLRARDVVVQQHHRVVVTIMPPIDPAPYGQGGRNRLMRDVRAAIAGALGHDPSLVHRSAATTVAAPPA</sequence>
<dbReference type="PANTHER" id="PTHR10434:SF66">
    <property type="entry name" value="PHOSPHOLIPID_GLYCEROL ACYLTRANSFERASE DOMAIN-CONTAINING PROTEIN"/>
    <property type="match status" value="1"/>
</dbReference>
<keyword evidence="9" id="KW-0444">Lipid biosynthesis</keyword>
<comment type="pathway">
    <text evidence="2">Phospholipid metabolism; CDP-diacylglycerol biosynthesis; CDP-diacylglycerol from sn-glycerol 3-phosphate: step 2/3.</text>
</comment>
<accession>A0A2L0ETX1</accession>
<dbReference type="SMART" id="SM00563">
    <property type="entry name" value="PlsC"/>
    <property type="match status" value="1"/>
</dbReference>
<evidence type="ECO:0000259" key="10">
    <source>
        <dbReference type="SMART" id="SM00563"/>
    </source>
</evidence>
<evidence type="ECO:0000256" key="4">
    <source>
        <dbReference type="ARBA" id="ARBA00008655"/>
    </source>
</evidence>
<feature type="domain" description="Phospholipid/glycerol acyltransferase" evidence="10">
    <location>
        <begin position="67"/>
        <end position="181"/>
    </location>
</feature>
<comment type="similarity">
    <text evidence="4 9">Belongs to the 1-acyl-sn-glycerol-3-phosphate acyltransferase family.</text>
</comment>
<keyword evidence="9" id="KW-0594">Phospholipid biosynthesis</keyword>
<evidence type="ECO:0000256" key="7">
    <source>
        <dbReference type="ARBA" id="ARBA00022679"/>
    </source>
</evidence>
<dbReference type="Pfam" id="PF01553">
    <property type="entry name" value="Acyltransferase"/>
    <property type="match status" value="1"/>
</dbReference>
<reference evidence="11 12" key="1">
    <citation type="submission" date="2015-09" db="EMBL/GenBank/DDBJ databases">
        <title>Sorangium comparison.</title>
        <authorList>
            <person name="Zaburannyi N."/>
            <person name="Bunk B."/>
            <person name="Overmann J."/>
            <person name="Mueller R."/>
        </authorList>
    </citation>
    <scope>NUCLEOTIDE SEQUENCE [LARGE SCALE GENOMIC DNA]</scope>
    <source>
        <strain evidence="11 12">So ce26</strain>
    </source>
</reference>
<dbReference type="SUPFAM" id="SSF69593">
    <property type="entry name" value="Glycerol-3-phosphate (1)-acyltransferase"/>
    <property type="match status" value="1"/>
</dbReference>
<dbReference type="EC" id="2.3.1.51" evidence="5 9"/>
<dbReference type="OrthoDB" id="9809618at2"/>
<dbReference type="GO" id="GO:0016020">
    <property type="term" value="C:membrane"/>
    <property type="evidence" value="ECO:0007669"/>
    <property type="project" value="InterPro"/>
</dbReference>
<evidence type="ECO:0000256" key="3">
    <source>
        <dbReference type="ARBA" id="ARBA00005189"/>
    </source>
</evidence>
<evidence type="ECO:0000256" key="9">
    <source>
        <dbReference type="RuleBase" id="RU361267"/>
    </source>
</evidence>
<dbReference type="Proteomes" id="UP000238348">
    <property type="component" value="Chromosome"/>
</dbReference>
<evidence type="ECO:0000256" key="1">
    <source>
        <dbReference type="ARBA" id="ARBA00001141"/>
    </source>
</evidence>
<evidence type="ECO:0000256" key="8">
    <source>
        <dbReference type="ARBA" id="ARBA00023315"/>
    </source>
</evidence>
<dbReference type="InterPro" id="IPR004552">
    <property type="entry name" value="AGP_acyltrans"/>
</dbReference>
<keyword evidence="8 9" id="KW-0012">Acyltransferase</keyword>
<keyword evidence="9" id="KW-1208">Phospholipid metabolism</keyword>
<gene>
    <name evidence="11" type="ORF">SOCE26_041730</name>
</gene>
<dbReference type="NCBIfam" id="TIGR00530">
    <property type="entry name" value="AGP_acyltrn"/>
    <property type="match status" value="1"/>
</dbReference>
<comment type="domain">
    <text evidence="9">The HXXXXD motif is essential for acyltransferase activity and may constitute the binding site for the phosphate moiety of the glycerol-3-phosphate.</text>
</comment>
<evidence type="ECO:0000313" key="12">
    <source>
        <dbReference type="Proteomes" id="UP000238348"/>
    </source>
</evidence>
<keyword evidence="7 9" id="KW-0808">Transferase</keyword>
<dbReference type="InterPro" id="IPR002123">
    <property type="entry name" value="Plipid/glycerol_acylTrfase"/>
</dbReference>
<evidence type="ECO:0000256" key="5">
    <source>
        <dbReference type="ARBA" id="ARBA00013211"/>
    </source>
</evidence>